<accession>A0A6J6ASL3</accession>
<feature type="transmembrane region" description="Helical" evidence="1">
    <location>
        <begin position="70"/>
        <end position="87"/>
    </location>
</feature>
<reference evidence="2" key="1">
    <citation type="submission" date="2020-05" db="EMBL/GenBank/DDBJ databases">
        <authorList>
            <person name="Chiriac C."/>
            <person name="Salcher M."/>
            <person name="Ghai R."/>
            <person name="Kavagutti S V."/>
        </authorList>
    </citation>
    <scope>NUCLEOTIDE SEQUENCE</scope>
</reference>
<dbReference type="PIRSF" id="PIRSF010219">
    <property type="entry name" value="UCP010219"/>
    <property type="match status" value="1"/>
</dbReference>
<proteinExistence type="predicted"/>
<organism evidence="2">
    <name type="scientific">freshwater metagenome</name>
    <dbReference type="NCBI Taxonomy" id="449393"/>
    <lineage>
        <taxon>unclassified sequences</taxon>
        <taxon>metagenomes</taxon>
        <taxon>ecological metagenomes</taxon>
    </lineage>
</organism>
<evidence type="ECO:0000313" key="4">
    <source>
        <dbReference type="EMBL" id="CAB4887521.1"/>
    </source>
</evidence>
<keyword evidence="1" id="KW-1133">Transmembrane helix</keyword>
<protein>
    <submittedName>
        <fullName evidence="2">Unannotated protein</fullName>
    </submittedName>
</protein>
<dbReference type="Pfam" id="PF11361">
    <property type="entry name" value="DUF3159"/>
    <property type="match status" value="1"/>
</dbReference>
<feature type="transmembrane region" description="Helical" evidence="1">
    <location>
        <begin position="148"/>
        <end position="165"/>
    </location>
</feature>
<dbReference type="EMBL" id="CAFBME010000001">
    <property type="protein sequence ID" value="CAB4887521.1"/>
    <property type="molecule type" value="Genomic_DNA"/>
</dbReference>
<dbReference type="EMBL" id="CAEZYL010000001">
    <property type="protein sequence ID" value="CAB4712763.1"/>
    <property type="molecule type" value="Genomic_DNA"/>
</dbReference>
<evidence type="ECO:0000313" key="5">
    <source>
        <dbReference type="EMBL" id="CAB4963913.1"/>
    </source>
</evidence>
<evidence type="ECO:0000313" key="2">
    <source>
        <dbReference type="EMBL" id="CAB4529732.1"/>
    </source>
</evidence>
<feature type="transmembrane region" description="Helical" evidence="1">
    <location>
        <begin position="46"/>
        <end position="63"/>
    </location>
</feature>
<feature type="transmembrane region" description="Helical" evidence="1">
    <location>
        <begin position="107"/>
        <end position="128"/>
    </location>
</feature>
<dbReference type="AlphaFoldDB" id="A0A6J6ASL3"/>
<sequence length="205" mass="22933">MSYDGHDEDRDKVIGALGGKRGLIDTGVPSLVFLVIFNFSHNLNRSVIAALIVSAIFTIARLIRRETLQHALSGLVGIGICALFSRHSGEAKDFYLPGLLTNLGYGLLYLITNLVGWPLLGVMLGPILGEDFRWRKDPRRKAAYIRAGWLWVGMFAARLLVQYPLYRANQINWLGTARLAMGYPLFFATAWASWLIIRKVPSTKK</sequence>
<keyword evidence="1" id="KW-0472">Membrane</keyword>
<dbReference type="InterPro" id="IPR016566">
    <property type="entry name" value="UCP010219"/>
</dbReference>
<keyword evidence="1" id="KW-0812">Transmembrane</keyword>
<evidence type="ECO:0000313" key="3">
    <source>
        <dbReference type="EMBL" id="CAB4712763.1"/>
    </source>
</evidence>
<dbReference type="EMBL" id="CAFBNS010000128">
    <property type="protein sequence ID" value="CAB4963913.1"/>
    <property type="molecule type" value="Genomic_DNA"/>
</dbReference>
<evidence type="ECO:0000256" key="1">
    <source>
        <dbReference type="SAM" id="Phobius"/>
    </source>
</evidence>
<gene>
    <name evidence="2" type="ORF">UFOPK1380_00095</name>
    <name evidence="3" type="ORF">UFOPK2689_00036</name>
    <name evidence="4" type="ORF">UFOPK3555_00041</name>
    <name evidence="5" type="ORF">UFOPK3874_00731</name>
</gene>
<dbReference type="EMBL" id="CAEZSC010000002">
    <property type="protein sequence ID" value="CAB4529732.1"/>
    <property type="molecule type" value="Genomic_DNA"/>
</dbReference>
<name>A0A6J6ASL3_9ZZZZ</name>
<feature type="transmembrane region" description="Helical" evidence="1">
    <location>
        <begin position="177"/>
        <end position="197"/>
    </location>
</feature>